<evidence type="ECO:0000313" key="3">
    <source>
        <dbReference type="Proteomes" id="UP001189429"/>
    </source>
</evidence>
<dbReference type="EMBL" id="CAUYUJ010018534">
    <property type="protein sequence ID" value="CAK0884352.1"/>
    <property type="molecule type" value="Genomic_DNA"/>
</dbReference>
<comment type="caution">
    <text evidence="2">The sequence shown here is derived from an EMBL/GenBank/DDBJ whole genome shotgun (WGS) entry which is preliminary data.</text>
</comment>
<sequence length="134" mass="14054">MPRSGLLLTAAALAGRAHAAGEECTDSQASSNCCAPWKVAEGWRFDNDDAFPGGQWTAEGSAARWDYPDEACGGQATNLKSTTATIDVVVTEDTPVTFFVTGTAVAQLESLQISSVPADSSLSSRAQLLRLRMA</sequence>
<feature type="signal peptide" evidence="1">
    <location>
        <begin position="1"/>
        <end position="19"/>
    </location>
</feature>
<name>A0ABN9WGW1_9DINO</name>
<reference evidence="2" key="1">
    <citation type="submission" date="2023-10" db="EMBL/GenBank/DDBJ databases">
        <authorList>
            <person name="Chen Y."/>
            <person name="Shah S."/>
            <person name="Dougan E. K."/>
            <person name="Thang M."/>
            <person name="Chan C."/>
        </authorList>
    </citation>
    <scope>NUCLEOTIDE SEQUENCE [LARGE SCALE GENOMIC DNA]</scope>
</reference>
<accession>A0ABN9WGW1</accession>
<feature type="chain" id="PRO_5045823625" evidence="1">
    <location>
        <begin position="20"/>
        <end position="134"/>
    </location>
</feature>
<keyword evidence="1" id="KW-0732">Signal</keyword>
<evidence type="ECO:0000256" key="1">
    <source>
        <dbReference type="SAM" id="SignalP"/>
    </source>
</evidence>
<keyword evidence="3" id="KW-1185">Reference proteome</keyword>
<dbReference type="Proteomes" id="UP001189429">
    <property type="component" value="Unassembled WGS sequence"/>
</dbReference>
<protein>
    <submittedName>
        <fullName evidence="2">Uncharacterized protein</fullName>
    </submittedName>
</protein>
<gene>
    <name evidence="2" type="ORF">PCOR1329_LOCUS66321</name>
</gene>
<proteinExistence type="predicted"/>
<evidence type="ECO:0000313" key="2">
    <source>
        <dbReference type="EMBL" id="CAK0884352.1"/>
    </source>
</evidence>
<organism evidence="2 3">
    <name type="scientific">Prorocentrum cordatum</name>
    <dbReference type="NCBI Taxonomy" id="2364126"/>
    <lineage>
        <taxon>Eukaryota</taxon>
        <taxon>Sar</taxon>
        <taxon>Alveolata</taxon>
        <taxon>Dinophyceae</taxon>
        <taxon>Prorocentrales</taxon>
        <taxon>Prorocentraceae</taxon>
        <taxon>Prorocentrum</taxon>
    </lineage>
</organism>